<reference evidence="1" key="1">
    <citation type="journal article" date="2024" name="Gigascience">
        <title>Chromosome-level genome of the poultry shaft louse Menopon gallinae provides insight into the host-switching and adaptive evolution of parasitic lice.</title>
        <authorList>
            <person name="Xu Y."/>
            <person name="Ma L."/>
            <person name="Liu S."/>
            <person name="Liang Y."/>
            <person name="Liu Q."/>
            <person name="He Z."/>
            <person name="Tian L."/>
            <person name="Duan Y."/>
            <person name="Cai W."/>
            <person name="Li H."/>
            <person name="Song F."/>
        </authorList>
    </citation>
    <scope>NUCLEOTIDE SEQUENCE</scope>
    <source>
        <strain evidence="1">Cailab_2023a</strain>
    </source>
</reference>
<protein>
    <submittedName>
        <fullName evidence="1">Uncharacterized protein</fullName>
    </submittedName>
</protein>
<sequence>MQVVEVGLSSSHTSWELRYPLEIMSKSVKGKVSRSSLRLCNRIRKRRRMKIKRRKSDFVTDRVLSIMTALFVPNVQTAYSEPHVNTNFYPQPGLDLNGVFPQTEWHNPVWDTFPVVEEPGLTSPSLSRSAGISGRNADMSPLPLLFGLTVFSSLAGAAPSDGKKLREKYYWRTVDFTFPTQQDRIDAIIAGKFIPPHNLPLGLDVSKRV</sequence>
<name>A0AAW2IB08_9NEOP</name>
<dbReference type="AlphaFoldDB" id="A0AAW2IB08"/>
<gene>
    <name evidence="1" type="ORF">PYX00_000402</name>
</gene>
<dbReference type="EMBL" id="JARGDH010000001">
    <property type="protein sequence ID" value="KAL0278635.1"/>
    <property type="molecule type" value="Genomic_DNA"/>
</dbReference>
<evidence type="ECO:0000313" key="1">
    <source>
        <dbReference type="EMBL" id="KAL0278635.1"/>
    </source>
</evidence>
<proteinExistence type="predicted"/>
<accession>A0AAW2IB08</accession>
<comment type="caution">
    <text evidence="1">The sequence shown here is derived from an EMBL/GenBank/DDBJ whole genome shotgun (WGS) entry which is preliminary data.</text>
</comment>
<organism evidence="1">
    <name type="scientific">Menopon gallinae</name>
    <name type="common">poultry shaft louse</name>
    <dbReference type="NCBI Taxonomy" id="328185"/>
    <lineage>
        <taxon>Eukaryota</taxon>
        <taxon>Metazoa</taxon>
        <taxon>Ecdysozoa</taxon>
        <taxon>Arthropoda</taxon>
        <taxon>Hexapoda</taxon>
        <taxon>Insecta</taxon>
        <taxon>Pterygota</taxon>
        <taxon>Neoptera</taxon>
        <taxon>Paraneoptera</taxon>
        <taxon>Psocodea</taxon>
        <taxon>Troctomorpha</taxon>
        <taxon>Phthiraptera</taxon>
        <taxon>Amblycera</taxon>
        <taxon>Menoponidae</taxon>
        <taxon>Menopon</taxon>
    </lineage>
</organism>